<reference evidence="3" key="2">
    <citation type="submission" date="2014-02" db="EMBL/GenBank/DDBJ databases">
        <title>Draft Genome Sequence of extremely halophilic bacteria Halorhodospira halochloris.</title>
        <authorList>
            <person name="Singh K.S."/>
        </authorList>
    </citation>
    <scope>NUCLEOTIDE SEQUENCE [LARGE SCALE GENOMIC DNA]</scope>
    <source>
        <strain evidence="3">A</strain>
    </source>
</reference>
<dbReference type="Pfam" id="PF05016">
    <property type="entry name" value="ParE_toxin"/>
    <property type="match status" value="1"/>
</dbReference>
<dbReference type="InterPro" id="IPR007712">
    <property type="entry name" value="RelE/ParE_toxin"/>
</dbReference>
<evidence type="ECO:0000313" key="2">
    <source>
        <dbReference type="EMBL" id="AHK78616.1"/>
    </source>
</evidence>
<dbReference type="RefSeq" id="WP_025280985.1">
    <property type="nucleotide sequence ID" value="NZ_CP007268.1"/>
</dbReference>
<keyword evidence="1" id="KW-1277">Toxin-antitoxin system</keyword>
<reference evidence="2 3" key="1">
    <citation type="journal article" date="2014" name="J Genomics">
        <title>Draft Genome Sequence of the Extremely Halophilic Phototrophic Purple Sulfur Bacterium Halorhodospira halochloris.</title>
        <authorList>
            <person name="Singh K.S."/>
            <person name="Kirksey J."/>
            <person name="Hoff W.D."/>
            <person name="Deole R."/>
        </authorList>
    </citation>
    <scope>NUCLEOTIDE SEQUENCE [LARGE SCALE GENOMIC DNA]</scope>
    <source>
        <strain evidence="2 3">A</strain>
    </source>
</reference>
<gene>
    <name evidence="2" type="ORF">M911_04825</name>
</gene>
<dbReference type="OrthoDB" id="276174at2"/>
<proteinExistence type="predicted"/>
<accession>W8KSU8</accession>
<dbReference type="PATRIC" id="fig|1354791.3.peg.1350"/>
<name>W8KSU8_9GAMM</name>
<protein>
    <submittedName>
        <fullName evidence="2">Plasmid stabilization protein</fullName>
    </submittedName>
</protein>
<organism evidence="2 3">
    <name type="scientific">Ectothiorhodospira haloalkaliphila</name>
    <dbReference type="NCBI Taxonomy" id="421628"/>
    <lineage>
        <taxon>Bacteria</taxon>
        <taxon>Pseudomonadati</taxon>
        <taxon>Pseudomonadota</taxon>
        <taxon>Gammaproteobacteria</taxon>
        <taxon>Chromatiales</taxon>
        <taxon>Ectothiorhodospiraceae</taxon>
        <taxon>Ectothiorhodospira</taxon>
    </lineage>
</organism>
<sequence>MKAKAVIPREQAHRDVDEALAYYLGEAMEAVALGFIDALEEAYGHIGRHPATGSPRYAHELNLPGLRAWPLTHYPQVVFYVERPDHMDVWRVLHGNRDIPAWMQEPDDV</sequence>
<dbReference type="InterPro" id="IPR035093">
    <property type="entry name" value="RelE/ParE_toxin_dom_sf"/>
</dbReference>
<dbReference type="Proteomes" id="UP000019442">
    <property type="component" value="Chromosome"/>
</dbReference>
<dbReference type="Gene3D" id="3.30.2310.20">
    <property type="entry name" value="RelE-like"/>
    <property type="match status" value="1"/>
</dbReference>
<dbReference type="AlphaFoldDB" id="W8KSU8"/>
<evidence type="ECO:0000313" key="3">
    <source>
        <dbReference type="Proteomes" id="UP000019442"/>
    </source>
</evidence>
<dbReference type="KEGG" id="hhc:M911_04825"/>
<evidence type="ECO:0000256" key="1">
    <source>
        <dbReference type="ARBA" id="ARBA00022649"/>
    </source>
</evidence>
<dbReference type="EMBL" id="CP007268">
    <property type="protein sequence ID" value="AHK78616.1"/>
    <property type="molecule type" value="Genomic_DNA"/>
</dbReference>
<keyword evidence="3" id="KW-1185">Reference proteome</keyword>
<dbReference type="HOGENOM" id="CLU_147162_1_0_6"/>